<dbReference type="Gene3D" id="3.40.47.10">
    <property type="match status" value="1"/>
</dbReference>
<protein>
    <submittedName>
        <fullName evidence="5">3-oxoacyl-[acyl-carrier-protein] synthase 3</fullName>
    </submittedName>
</protein>
<proteinExistence type="predicted"/>
<dbReference type="RefSeq" id="WP_286355262.1">
    <property type="nucleotide sequence ID" value="NZ_AP027079.1"/>
</dbReference>
<evidence type="ECO:0000256" key="1">
    <source>
        <dbReference type="ARBA" id="ARBA00022679"/>
    </source>
</evidence>
<evidence type="ECO:0000313" key="5">
    <source>
        <dbReference type="EMBL" id="BDU68627.1"/>
    </source>
</evidence>
<feature type="domain" description="Beta-ketoacyl-[acyl-carrier-protein] synthase III N-terminal" evidence="4">
    <location>
        <begin position="172"/>
        <end position="209"/>
    </location>
</feature>
<name>A0ABN6UV36_9BACT</name>
<evidence type="ECO:0000259" key="4">
    <source>
        <dbReference type="Pfam" id="PF08545"/>
    </source>
</evidence>
<accession>A0ABN6UV36</accession>
<sequence>MRSVITGTGVGLPAHIVTNAALAGIMDTSDEWIRTRSGIQERRYAESGQGSTDLGALAARAAIAKAGLGAEDIDAVIFATMTPDHLLPGNGPLLQTALGLRTTLPTFDLRQQCSGFLYGLELADLLIQSGRYRHILLVGAEVHTAFMPWHLGWDTLIGQSTREVTAAEKAENTASRDRTVLFGDGAGAVVIEAREGHAGLLKTRLFTDGTGAGVLTMTGVSFKRRPFVSLEQIQAGETIPVMSGKEVFKAAVTLMPQAVRQVCAEAGVAVESLDLVLVHQANLRIIEGVQKALGLPPERVPHNIERYGNTTAATLPILFHECQEDGRIQPGMKVAFTALGSGLHWGAALYQA</sequence>
<reference evidence="6" key="1">
    <citation type="journal article" date="2023" name="Int. J. Syst. Evol. Microbiol.">
        <title>Mesoterricola silvestris gen. nov., sp. nov., Mesoterricola sediminis sp. nov., Geothrix oryzae sp. nov., Geothrix edaphica sp. nov., Geothrix rubra sp. nov., and Geothrix limicola sp. nov., six novel members of Acidobacteriota isolated from soils.</title>
        <authorList>
            <person name="Itoh H."/>
            <person name="Sugisawa Y."/>
            <person name="Mise K."/>
            <person name="Xu Z."/>
            <person name="Kuniyasu M."/>
            <person name="Ushijima N."/>
            <person name="Kawano K."/>
            <person name="Kobayashi E."/>
            <person name="Shiratori Y."/>
            <person name="Masuda Y."/>
            <person name="Senoo K."/>
        </authorList>
    </citation>
    <scope>NUCLEOTIDE SEQUENCE [LARGE SCALE GENOMIC DNA]</scope>
    <source>
        <strain evidence="6">Red222</strain>
    </source>
</reference>
<keyword evidence="6" id="KW-1185">Reference proteome</keyword>
<keyword evidence="2" id="KW-0012">Acyltransferase</keyword>
<dbReference type="SUPFAM" id="SSF53901">
    <property type="entry name" value="Thiolase-like"/>
    <property type="match status" value="1"/>
</dbReference>
<dbReference type="InterPro" id="IPR013751">
    <property type="entry name" value="ACP_syn_III_N"/>
</dbReference>
<keyword evidence="1" id="KW-0808">Transferase</keyword>
<organism evidence="5 6">
    <name type="scientific">Geothrix oryzae</name>
    <dbReference type="NCBI Taxonomy" id="2927975"/>
    <lineage>
        <taxon>Bacteria</taxon>
        <taxon>Pseudomonadati</taxon>
        <taxon>Acidobacteriota</taxon>
        <taxon>Holophagae</taxon>
        <taxon>Holophagales</taxon>
        <taxon>Holophagaceae</taxon>
        <taxon>Geothrix</taxon>
    </lineage>
</organism>
<evidence type="ECO:0000259" key="3">
    <source>
        <dbReference type="Pfam" id="PF08541"/>
    </source>
</evidence>
<dbReference type="Pfam" id="PF08541">
    <property type="entry name" value="ACP_syn_III_C"/>
    <property type="match status" value="1"/>
</dbReference>
<gene>
    <name evidence="5" type="primary">fabH_3</name>
    <name evidence="5" type="ORF">GETHOR_07280</name>
</gene>
<evidence type="ECO:0000256" key="2">
    <source>
        <dbReference type="ARBA" id="ARBA00023315"/>
    </source>
</evidence>
<dbReference type="PANTHER" id="PTHR34069">
    <property type="entry name" value="3-OXOACYL-[ACYL-CARRIER-PROTEIN] SYNTHASE 3"/>
    <property type="match status" value="1"/>
</dbReference>
<dbReference type="Proteomes" id="UP001242010">
    <property type="component" value="Chromosome"/>
</dbReference>
<evidence type="ECO:0000313" key="6">
    <source>
        <dbReference type="Proteomes" id="UP001242010"/>
    </source>
</evidence>
<dbReference type="Pfam" id="PF08545">
    <property type="entry name" value="ACP_syn_III"/>
    <property type="match status" value="2"/>
</dbReference>
<dbReference type="InterPro" id="IPR016039">
    <property type="entry name" value="Thiolase-like"/>
</dbReference>
<dbReference type="PANTHER" id="PTHR34069:SF2">
    <property type="entry name" value="BETA-KETOACYL-[ACYL-CARRIER-PROTEIN] SYNTHASE III"/>
    <property type="match status" value="1"/>
</dbReference>
<dbReference type="InterPro" id="IPR013747">
    <property type="entry name" value="ACP_syn_III_C"/>
</dbReference>
<dbReference type="CDD" id="cd00830">
    <property type="entry name" value="KAS_III"/>
    <property type="match status" value="1"/>
</dbReference>
<dbReference type="EMBL" id="AP027079">
    <property type="protein sequence ID" value="BDU68627.1"/>
    <property type="molecule type" value="Genomic_DNA"/>
</dbReference>
<feature type="domain" description="Beta-ketoacyl-[acyl-carrier-protein] synthase III N-terminal" evidence="4">
    <location>
        <begin position="107"/>
        <end position="149"/>
    </location>
</feature>
<feature type="domain" description="Beta-ketoacyl-[acyl-carrier-protein] synthase III C-terminal" evidence="3">
    <location>
        <begin position="263"/>
        <end position="351"/>
    </location>
</feature>